<dbReference type="SUPFAM" id="SSF57667">
    <property type="entry name" value="beta-beta-alpha zinc fingers"/>
    <property type="match status" value="4"/>
</dbReference>
<evidence type="ECO:0000313" key="10">
    <source>
        <dbReference type="Proteomes" id="UP001642483"/>
    </source>
</evidence>
<keyword evidence="2" id="KW-0677">Repeat</keyword>
<evidence type="ECO:0000256" key="3">
    <source>
        <dbReference type="ARBA" id="ARBA00022771"/>
    </source>
</evidence>
<dbReference type="Gene3D" id="3.30.160.60">
    <property type="entry name" value="Classic Zinc Finger"/>
    <property type="match status" value="6"/>
</dbReference>
<dbReference type="Pfam" id="PF13894">
    <property type="entry name" value="zf-C2H2_4"/>
    <property type="match status" value="1"/>
</dbReference>
<sequence>MDAKAVGLLPAEVQSLIFEELKLIREEWKLQIKKIEVKLDSLLEQNNSKQNIADVLVGVEAESKTVSPDISELYFNMCPDENFSTLESDKKVIDIIDLTDCLDDIEVPQLPSTSSLGGEVGEDEISIQCQETDESESEEEMEKNNDETETFEFSALIYDHVDGREMNETSLVDNEDSHSVPNTDTSTITKALVVKHGVVITNSVTGKTIFQCTLCDKRFASRCTLKQHSMVHTEERPFTCTYCSKTFRRRSHLARHERTHTGEKPYKCTICGNSYSEKVVLTRHMKLHKNDPVYSDLPELHNSMPGNAGKRCYVCDICDKTFNHHAHAVTHLRTHTGERPFKCQFCNKAFQRNSHRNRHERIHTGEKPYKCKICDRRFADSSGLRNHSLRTHSQLCNPN</sequence>
<dbReference type="InterPro" id="IPR013087">
    <property type="entry name" value="Znf_C2H2_type"/>
</dbReference>
<feature type="domain" description="C2H2-type" evidence="8">
    <location>
        <begin position="266"/>
        <end position="293"/>
    </location>
</feature>
<keyword evidence="5" id="KW-0539">Nucleus</keyword>
<keyword evidence="10" id="KW-1185">Reference proteome</keyword>
<keyword evidence="3 6" id="KW-0863">Zinc-finger</keyword>
<proteinExistence type="predicted"/>
<keyword evidence="1" id="KW-0479">Metal-binding</keyword>
<evidence type="ECO:0000256" key="2">
    <source>
        <dbReference type="ARBA" id="ARBA00022737"/>
    </source>
</evidence>
<feature type="domain" description="C2H2-type" evidence="8">
    <location>
        <begin position="313"/>
        <end position="340"/>
    </location>
</feature>
<accession>A0ABP0FSB4</accession>
<dbReference type="PROSITE" id="PS00028">
    <property type="entry name" value="ZINC_FINGER_C2H2_1"/>
    <property type="match status" value="6"/>
</dbReference>
<evidence type="ECO:0000256" key="7">
    <source>
        <dbReference type="SAM" id="Coils"/>
    </source>
</evidence>
<dbReference type="Pfam" id="PF12874">
    <property type="entry name" value="zf-met"/>
    <property type="match status" value="2"/>
</dbReference>
<evidence type="ECO:0000259" key="8">
    <source>
        <dbReference type="PROSITE" id="PS50157"/>
    </source>
</evidence>
<dbReference type="PROSITE" id="PS50157">
    <property type="entry name" value="ZINC_FINGER_C2H2_2"/>
    <property type="match status" value="6"/>
</dbReference>
<feature type="coiled-coil region" evidence="7">
    <location>
        <begin position="18"/>
        <end position="52"/>
    </location>
</feature>
<evidence type="ECO:0000256" key="6">
    <source>
        <dbReference type="PROSITE-ProRule" id="PRU00042"/>
    </source>
</evidence>
<feature type="domain" description="C2H2-type" evidence="8">
    <location>
        <begin position="369"/>
        <end position="393"/>
    </location>
</feature>
<protein>
    <recommendedName>
        <fullName evidence="8">C2H2-type domain-containing protein</fullName>
    </recommendedName>
</protein>
<gene>
    <name evidence="9" type="ORF">CVLEPA_LOCUS13174</name>
</gene>
<dbReference type="PANTHER" id="PTHR23235">
    <property type="entry name" value="KRUEPPEL-LIKE TRANSCRIPTION FACTOR"/>
    <property type="match status" value="1"/>
</dbReference>
<evidence type="ECO:0000256" key="1">
    <source>
        <dbReference type="ARBA" id="ARBA00022723"/>
    </source>
</evidence>
<evidence type="ECO:0000256" key="5">
    <source>
        <dbReference type="ARBA" id="ARBA00023242"/>
    </source>
</evidence>
<dbReference type="SMART" id="SM00355">
    <property type="entry name" value="ZnF_C2H2"/>
    <property type="match status" value="6"/>
</dbReference>
<organism evidence="9 10">
    <name type="scientific">Clavelina lepadiformis</name>
    <name type="common">Light-bulb sea squirt</name>
    <name type="synonym">Ascidia lepadiformis</name>
    <dbReference type="NCBI Taxonomy" id="159417"/>
    <lineage>
        <taxon>Eukaryota</taxon>
        <taxon>Metazoa</taxon>
        <taxon>Chordata</taxon>
        <taxon>Tunicata</taxon>
        <taxon>Ascidiacea</taxon>
        <taxon>Aplousobranchia</taxon>
        <taxon>Clavelinidae</taxon>
        <taxon>Clavelina</taxon>
    </lineage>
</organism>
<reference evidence="9 10" key="1">
    <citation type="submission" date="2024-02" db="EMBL/GenBank/DDBJ databases">
        <authorList>
            <person name="Daric V."/>
            <person name="Darras S."/>
        </authorList>
    </citation>
    <scope>NUCLEOTIDE SEQUENCE [LARGE SCALE GENOMIC DNA]</scope>
</reference>
<dbReference type="EMBL" id="CAWYQH010000090">
    <property type="protein sequence ID" value="CAK8682517.1"/>
    <property type="molecule type" value="Genomic_DNA"/>
</dbReference>
<feature type="domain" description="C2H2-type" evidence="8">
    <location>
        <begin position="210"/>
        <end position="237"/>
    </location>
</feature>
<dbReference type="InterPro" id="IPR036236">
    <property type="entry name" value="Znf_C2H2_sf"/>
</dbReference>
<comment type="caution">
    <text evidence="9">The sequence shown here is derived from an EMBL/GenBank/DDBJ whole genome shotgun (WGS) entry which is preliminary data.</text>
</comment>
<dbReference type="PANTHER" id="PTHR23235:SF142">
    <property type="entry name" value="ZINC FINGER PROTEIN 384"/>
    <property type="match status" value="1"/>
</dbReference>
<evidence type="ECO:0000256" key="4">
    <source>
        <dbReference type="ARBA" id="ARBA00022833"/>
    </source>
</evidence>
<keyword evidence="4" id="KW-0862">Zinc</keyword>
<feature type="domain" description="C2H2-type" evidence="8">
    <location>
        <begin position="238"/>
        <end position="265"/>
    </location>
</feature>
<name>A0ABP0FSB4_CLALP</name>
<dbReference type="Proteomes" id="UP001642483">
    <property type="component" value="Unassembled WGS sequence"/>
</dbReference>
<feature type="domain" description="C2H2-type" evidence="8">
    <location>
        <begin position="341"/>
        <end position="368"/>
    </location>
</feature>
<dbReference type="Pfam" id="PF00096">
    <property type="entry name" value="zf-C2H2"/>
    <property type="match status" value="3"/>
</dbReference>
<keyword evidence="7" id="KW-0175">Coiled coil</keyword>
<evidence type="ECO:0000313" key="9">
    <source>
        <dbReference type="EMBL" id="CAK8682517.1"/>
    </source>
</evidence>